<protein>
    <submittedName>
        <fullName evidence="1">SFRICE_002556</fullName>
    </submittedName>
</protein>
<organism evidence="1">
    <name type="scientific">Spodoptera frugiperda</name>
    <name type="common">Fall armyworm</name>
    <dbReference type="NCBI Taxonomy" id="7108"/>
    <lineage>
        <taxon>Eukaryota</taxon>
        <taxon>Metazoa</taxon>
        <taxon>Ecdysozoa</taxon>
        <taxon>Arthropoda</taxon>
        <taxon>Hexapoda</taxon>
        <taxon>Insecta</taxon>
        <taxon>Pterygota</taxon>
        <taxon>Neoptera</taxon>
        <taxon>Endopterygota</taxon>
        <taxon>Lepidoptera</taxon>
        <taxon>Glossata</taxon>
        <taxon>Ditrysia</taxon>
        <taxon>Noctuoidea</taxon>
        <taxon>Noctuidae</taxon>
        <taxon>Amphipyrinae</taxon>
        <taxon>Spodoptera</taxon>
    </lineage>
</organism>
<gene>
    <name evidence="1" type="ORF">SFRICE_002556</name>
</gene>
<accession>A0A2H1V9P7</accession>
<dbReference type="EMBL" id="ODYU01001414">
    <property type="protein sequence ID" value="SOQ37558.1"/>
    <property type="molecule type" value="Genomic_DNA"/>
</dbReference>
<reference evidence="1" key="1">
    <citation type="submission" date="2016-07" db="EMBL/GenBank/DDBJ databases">
        <authorList>
            <person name="Bretaudeau A."/>
        </authorList>
    </citation>
    <scope>NUCLEOTIDE SEQUENCE</scope>
    <source>
        <strain evidence="1">Rice</strain>
        <tissue evidence="1">Whole body</tissue>
    </source>
</reference>
<name>A0A2H1V9P7_SPOFR</name>
<sequence length="175" mass="18842">MNDEIVTSRTLSAHGALALADGALVQHGLGENQPKSSAALGEAKGRLLLTKSHPVPTPAFRAEASMTGITGICPKFSPSYLGGVPRRQRVTRGEAKWPQPTARLVACDVAHICLWKPRLGLATARPARTTFRASRHVSGVTDIMYATATVTLRDIPAKLGKKYNTIKKMKCTEQK</sequence>
<evidence type="ECO:0000313" key="1">
    <source>
        <dbReference type="EMBL" id="SOQ37558.1"/>
    </source>
</evidence>
<dbReference type="AlphaFoldDB" id="A0A2H1V9P7"/>
<proteinExistence type="predicted"/>